<organism evidence="15 16">
    <name type="scientific">Nitrospira japonica</name>
    <dbReference type="NCBI Taxonomy" id="1325564"/>
    <lineage>
        <taxon>Bacteria</taxon>
        <taxon>Pseudomonadati</taxon>
        <taxon>Nitrospirota</taxon>
        <taxon>Nitrospiria</taxon>
        <taxon>Nitrospirales</taxon>
        <taxon>Nitrospiraceae</taxon>
        <taxon>Nitrospira</taxon>
    </lineage>
</organism>
<evidence type="ECO:0000256" key="10">
    <source>
        <dbReference type="ARBA" id="ARBA00023125"/>
    </source>
</evidence>
<feature type="binding site" evidence="12">
    <location>
        <position position="150"/>
    </location>
    <ligand>
        <name>Zn(2+)</name>
        <dbReference type="ChEBI" id="CHEBI:29105"/>
    </ligand>
</feature>
<evidence type="ECO:0000256" key="4">
    <source>
        <dbReference type="ARBA" id="ARBA00020910"/>
    </source>
</evidence>
<evidence type="ECO:0000256" key="3">
    <source>
        <dbReference type="ARBA" id="ARBA00011738"/>
    </source>
</evidence>
<feature type="binding site" evidence="12">
    <location>
        <position position="107"/>
    </location>
    <ligand>
        <name>Zn(2+)</name>
        <dbReference type="ChEBI" id="CHEBI:29105"/>
    </ligand>
</feature>
<keyword evidence="8 12" id="KW-0862">Zinc</keyword>
<keyword evidence="10" id="KW-0238">DNA-binding</keyword>
<comment type="subunit">
    <text evidence="3">Homodimer.</text>
</comment>
<evidence type="ECO:0000313" key="15">
    <source>
        <dbReference type="EMBL" id="SLM46571.1"/>
    </source>
</evidence>
<evidence type="ECO:0000256" key="5">
    <source>
        <dbReference type="ARBA" id="ARBA00022490"/>
    </source>
</evidence>
<gene>
    <name evidence="15" type="primary">fur</name>
    <name evidence="15" type="ORF">NSJP_0399</name>
</gene>
<dbReference type="CDD" id="cd07153">
    <property type="entry name" value="Fur_like"/>
    <property type="match status" value="1"/>
</dbReference>
<dbReference type="InterPro" id="IPR002481">
    <property type="entry name" value="FUR"/>
</dbReference>
<evidence type="ECO:0000256" key="7">
    <source>
        <dbReference type="ARBA" id="ARBA00022723"/>
    </source>
</evidence>
<proteinExistence type="inferred from homology"/>
<dbReference type="KEGG" id="nja:NSJP_0399"/>
<feature type="binding site" evidence="12">
    <location>
        <position position="147"/>
    </location>
    <ligand>
        <name>Zn(2+)</name>
        <dbReference type="ChEBI" id="CHEBI:29105"/>
    </ligand>
</feature>
<dbReference type="GO" id="GO:0005829">
    <property type="term" value="C:cytosol"/>
    <property type="evidence" value="ECO:0007669"/>
    <property type="project" value="TreeGrafter"/>
</dbReference>
<dbReference type="PANTHER" id="PTHR33202:SF2">
    <property type="entry name" value="FERRIC UPTAKE REGULATION PROTEIN"/>
    <property type="match status" value="1"/>
</dbReference>
<reference evidence="15 16" key="1">
    <citation type="submission" date="2017-03" db="EMBL/GenBank/DDBJ databases">
        <authorList>
            <person name="Afonso C.L."/>
            <person name="Miller P.J."/>
            <person name="Scott M.A."/>
            <person name="Spackman E."/>
            <person name="Goraichik I."/>
            <person name="Dimitrov K.M."/>
            <person name="Suarez D.L."/>
            <person name="Swayne D.E."/>
        </authorList>
    </citation>
    <scope>NUCLEOTIDE SEQUENCE [LARGE SCALE GENOMIC DNA]</scope>
    <source>
        <strain evidence="15">Genome sequencing of Nitrospira japonica strain NJ11</strain>
    </source>
</reference>
<comment type="cofactor">
    <cofactor evidence="13">
        <name>Mn(2+)</name>
        <dbReference type="ChEBI" id="CHEBI:29035"/>
    </cofactor>
    <cofactor evidence="13">
        <name>Fe(2+)</name>
        <dbReference type="ChEBI" id="CHEBI:29033"/>
    </cofactor>
    <text evidence="13">Binds 1 Mn(2+) or Fe(2+) ion per subunit.</text>
</comment>
<keyword evidence="6" id="KW-0678">Repressor</keyword>
<dbReference type="PANTHER" id="PTHR33202">
    <property type="entry name" value="ZINC UPTAKE REGULATION PROTEIN"/>
    <property type="match status" value="1"/>
</dbReference>
<evidence type="ECO:0000256" key="9">
    <source>
        <dbReference type="ARBA" id="ARBA00023015"/>
    </source>
</evidence>
<dbReference type="GO" id="GO:0045892">
    <property type="term" value="P:negative regulation of DNA-templated transcription"/>
    <property type="evidence" value="ECO:0007669"/>
    <property type="project" value="TreeGrafter"/>
</dbReference>
<keyword evidence="14" id="KW-0175">Coiled coil</keyword>
<dbReference type="Gene3D" id="1.10.10.10">
    <property type="entry name" value="Winged helix-like DNA-binding domain superfamily/Winged helix DNA-binding domain"/>
    <property type="match status" value="1"/>
</dbReference>
<dbReference type="STRING" id="1325564.NSJP_0399"/>
<evidence type="ECO:0000256" key="13">
    <source>
        <dbReference type="PIRSR" id="PIRSR602481-2"/>
    </source>
</evidence>
<sequence>MPRSPKLRSVNRLEEARRLLSAYERQHRLKRSQVRETILAAFAKHDHVTARTLFHHFLRQQRRFGLATIYKNMNLFCRAGIAQAHRFGTQMHYDHVTLTGQHDHLLCTDCRGIWEFHNPDIAKHARAVAQRNGFFLGRQRLELYGLCADCWDRRHPTEQ</sequence>
<comment type="subcellular location">
    <subcellularLocation>
        <location evidence="1">Cytoplasm</location>
    </subcellularLocation>
</comment>
<dbReference type="InterPro" id="IPR036390">
    <property type="entry name" value="WH_DNA-bd_sf"/>
</dbReference>
<feature type="binding site" evidence="13">
    <location>
        <position position="103"/>
    </location>
    <ligand>
        <name>Fe cation</name>
        <dbReference type="ChEBI" id="CHEBI:24875"/>
    </ligand>
</feature>
<evidence type="ECO:0000256" key="11">
    <source>
        <dbReference type="ARBA" id="ARBA00023163"/>
    </source>
</evidence>
<keyword evidence="7 12" id="KW-0479">Metal-binding</keyword>
<comment type="cofactor">
    <cofactor evidence="12">
        <name>Zn(2+)</name>
        <dbReference type="ChEBI" id="CHEBI:29105"/>
    </cofactor>
    <text evidence="12">Binds 1 zinc ion per subunit.</text>
</comment>
<evidence type="ECO:0000256" key="12">
    <source>
        <dbReference type="PIRSR" id="PIRSR602481-1"/>
    </source>
</evidence>
<dbReference type="GO" id="GO:0003700">
    <property type="term" value="F:DNA-binding transcription factor activity"/>
    <property type="evidence" value="ECO:0007669"/>
    <property type="project" value="InterPro"/>
</dbReference>
<keyword evidence="9" id="KW-0805">Transcription regulation</keyword>
<evidence type="ECO:0000256" key="1">
    <source>
        <dbReference type="ARBA" id="ARBA00004496"/>
    </source>
</evidence>
<dbReference type="InterPro" id="IPR043135">
    <property type="entry name" value="Fur_C"/>
</dbReference>
<keyword evidence="11" id="KW-0804">Transcription</keyword>
<keyword evidence="13" id="KW-0408">Iron</keyword>
<protein>
    <recommendedName>
        <fullName evidence="4">Ferric uptake regulation protein</fullName>
    </recommendedName>
</protein>
<evidence type="ECO:0000313" key="16">
    <source>
        <dbReference type="Proteomes" id="UP000192042"/>
    </source>
</evidence>
<keyword evidence="5" id="KW-0963">Cytoplasm</keyword>
<dbReference type="EMBL" id="LT828648">
    <property type="protein sequence ID" value="SLM46571.1"/>
    <property type="molecule type" value="Genomic_DNA"/>
</dbReference>
<evidence type="ECO:0000256" key="2">
    <source>
        <dbReference type="ARBA" id="ARBA00007957"/>
    </source>
</evidence>
<feature type="binding site" evidence="12">
    <location>
        <position position="110"/>
    </location>
    <ligand>
        <name>Zn(2+)</name>
        <dbReference type="ChEBI" id="CHEBI:29105"/>
    </ligand>
</feature>
<dbReference type="Gene3D" id="3.30.1490.190">
    <property type="match status" value="1"/>
</dbReference>
<dbReference type="GO" id="GO:0008270">
    <property type="term" value="F:zinc ion binding"/>
    <property type="evidence" value="ECO:0007669"/>
    <property type="project" value="TreeGrafter"/>
</dbReference>
<dbReference type="GO" id="GO:0000976">
    <property type="term" value="F:transcription cis-regulatory region binding"/>
    <property type="evidence" value="ECO:0007669"/>
    <property type="project" value="TreeGrafter"/>
</dbReference>
<dbReference type="OrthoDB" id="8659436at2"/>
<evidence type="ECO:0000256" key="14">
    <source>
        <dbReference type="SAM" id="Coils"/>
    </source>
</evidence>
<accession>A0A1W1I0Q6</accession>
<dbReference type="AlphaFoldDB" id="A0A1W1I0Q6"/>
<dbReference type="GO" id="GO:1900705">
    <property type="term" value="P:negative regulation of siderophore biosynthetic process"/>
    <property type="evidence" value="ECO:0007669"/>
    <property type="project" value="TreeGrafter"/>
</dbReference>
<name>A0A1W1I0Q6_9BACT</name>
<keyword evidence="16" id="KW-1185">Reference proteome</keyword>
<comment type="similarity">
    <text evidence="2">Belongs to the Fur family.</text>
</comment>
<evidence type="ECO:0000256" key="8">
    <source>
        <dbReference type="ARBA" id="ARBA00022833"/>
    </source>
</evidence>
<evidence type="ECO:0000256" key="6">
    <source>
        <dbReference type="ARBA" id="ARBA00022491"/>
    </source>
</evidence>
<dbReference type="Pfam" id="PF01475">
    <property type="entry name" value="FUR"/>
    <property type="match status" value="1"/>
</dbReference>
<dbReference type="Proteomes" id="UP000192042">
    <property type="component" value="Chromosome I"/>
</dbReference>
<dbReference type="SUPFAM" id="SSF46785">
    <property type="entry name" value="Winged helix' DNA-binding domain"/>
    <property type="match status" value="1"/>
</dbReference>
<dbReference type="RefSeq" id="WP_080885234.1">
    <property type="nucleotide sequence ID" value="NZ_LT828648.1"/>
</dbReference>
<feature type="coiled-coil region" evidence="14">
    <location>
        <begin position="6"/>
        <end position="33"/>
    </location>
</feature>
<dbReference type="InterPro" id="IPR036388">
    <property type="entry name" value="WH-like_DNA-bd_sf"/>
</dbReference>